<dbReference type="Gene3D" id="3.20.10.10">
    <property type="entry name" value="D-amino Acid Aminotransferase, subunit A, domain 2"/>
    <property type="match status" value="1"/>
</dbReference>
<dbReference type="eggNOG" id="COG0115">
    <property type="taxonomic scope" value="Bacteria"/>
</dbReference>
<dbReference type="EC" id="2.6.1.42" evidence="5"/>
<evidence type="ECO:0000256" key="3">
    <source>
        <dbReference type="ARBA" id="ARBA00005072"/>
    </source>
</evidence>
<dbReference type="AlphaFoldDB" id="B4CX10"/>
<gene>
    <name evidence="10" type="ORF">CfE428DRAFT_1623</name>
</gene>
<reference evidence="10 11" key="1">
    <citation type="journal article" date="2011" name="J. Bacteriol.">
        <title>Genome sequence of Chthoniobacter flavus Ellin428, an aerobic heterotrophic soil bacterium.</title>
        <authorList>
            <person name="Kant R."/>
            <person name="van Passel M.W."/>
            <person name="Palva A."/>
            <person name="Lucas S."/>
            <person name="Lapidus A."/>
            <person name="Glavina Del Rio T."/>
            <person name="Dalin E."/>
            <person name="Tice H."/>
            <person name="Bruce D."/>
            <person name="Goodwin L."/>
            <person name="Pitluck S."/>
            <person name="Larimer F.W."/>
            <person name="Land M.L."/>
            <person name="Hauser L."/>
            <person name="Sangwan P."/>
            <person name="de Vos W.M."/>
            <person name="Janssen P.H."/>
            <person name="Smidt H."/>
        </authorList>
    </citation>
    <scope>NUCLEOTIDE SEQUENCE [LARGE SCALE GENOMIC DNA]</scope>
    <source>
        <strain evidence="10 11">Ellin428</strain>
    </source>
</reference>
<evidence type="ECO:0000256" key="5">
    <source>
        <dbReference type="ARBA" id="ARBA00013053"/>
    </source>
</evidence>
<evidence type="ECO:0000313" key="10">
    <source>
        <dbReference type="EMBL" id="EDY21330.1"/>
    </source>
</evidence>
<dbReference type="EMBL" id="ABVL01000003">
    <property type="protein sequence ID" value="EDY21330.1"/>
    <property type="molecule type" value="Genomic_DNA"/>
</dbReference>
<comment type="pathway">
    <text evidence="3">Amino-acid biosynthesis; L-leucine biosynthesis; L-leucine from 3-methyl-2-oxobutanoate: step 4/4.</text>
</comment>
<dbReference type="InterPro" id="IPR043132">
    <property type="entry name" value="BCAT-like_C"/>
</dbReference>
<comment type="catalytic activity">
    <reaction evidence="8">
        <text>L-leucine + 2-oxoglutarate = 4-methyl-2-oxopentanoate + L-glutamate</text>
        <dbReference type="Rhea" id="RHEA:18321"/>
        <dbReference type="ChEBI" id="CHEBI:16810"/>
        <dbReference type="ChEBI" id="CHEBI:17865"/>
        <dbReference type="ChEBI" id="CHEBI:29985"/>
        <dbReference type="ChEBI" id="CHEBI:57427"/>
        <dbReference type="EC" id="2.6.1.42"/>
    </reaction>
</comment>
<dbReference type="PANTHER" id="PTHR42743:SF11">
    <property type="entry name" value="AMINODEOXYCHORISMATE LYASE"/>
    <property type="match status" value="1"/>
</dbReference>
<name>B4CX10_9BACT</name>
<comment type="pathway">
    <text evidence="1">Amino-acid biosynthesis; L-isoleucine biosynthesis; L-isoleucine from 2-oxobutanoate: step 4/4.</text>
</comment>
<keyword evidence="10" id="KW-0808">Transferase</keyword>
<dbReference type="InParanoid" id="B4CX10"/>
<dbReference type="GO" id="GO:0016829">
    <property type="term" value="F:lyase activity"/>
    <property type="evidence" value="ECO:0007669"/>
    <property type="project" value="UniProtKB-KW"/>
</dbReference>
<organism evidence="10 11">
    <name type="scientific">Chthoniobacter flavus Ellin428</name>
    <dbReference type="NCBI Taxonomy" id="497964"/>
    <lineage>
        <taxon>Bacteria</taxon>
        <taxon>Pseudomonadati</taxon>
        <taxon>Verrucomicrobiota</taxon>
        <taxon>Spartobacteria</taxon>
        <taxon>Chthoniobacterales</taxon>
        <taxon>Chthoniobacteraceae</taxon>
        <taxon>Chthoniobacter</taxon>
    </lineage>
</organism>
<protein>
    <recommendedName>
        <fullName evidence="5">branched-chain-amino-acid transaminase</fullName>
        <ecNumber evidence="5">2.6.1.42</ecNumber>
    </recommendedName>
</protein>
<evidence type="ECO:0000256" key="1">
    <source>
        <dbReference type="ARBA" id="ARBA00004824"/>
    </source>
</evidence>
<dbReference type="InterPro" id="IPR050571">
    <property type="entry name" value="Class-IV_PLP-Dep_Aminotrnsfr"/>
</dbReference>
<dbReference type="InterPro" id="IPR043131">
    <property type="entry name" value="BCAT-like_N"/>
</dbReference>
<keyword evidence="11" id="KW-1185">Reference proteome</keyword>
<dbReference type="SUPFAM" id="SSF56752">
    <property type="entry name" value="D-aminoacid aminotransferase-like PLP-dependent enzymes"/>
    <property type="match status" value="1"/>
</dbReference>
<dbReference type="InterPro" id="IPR036038">
    <property type="entry name" value="Aminotransferase-like"/>
</dbReference>
<comment type="catalytic activity">
    <reaction evidence="6">
        <text>L-valine + 2-oxoglutarate = 3-methyl-2-oxobutanoate + L-glutamate</text>
        <dbReference type="Rhea" id="RHEA:24813"/>
        <dbReference type="ChEBI" id="CHEBI:11851"/>
        <dbReference type="ChEBI" id="CHEBI:16810"/>
        <dbReference type="ChEBI" id="CHEBI:29985"/>
        <dbReference type="ChEBI" id="CHEBI:57762"/>
        <dbReference type="EC" id="2.6.1.42"/>
    </reaction>
</comment>
<feature type="region of interest" description="Disordered" evidence="9">
    <location>
        <begin position="237"/>
        <end position="262"/>
    </location>
</feature>
<dbReference type="InterPro" id="IPR001544">
    <property type="entry name" value="Aminotrans_IV"/>
</dbReference>
<evidence type="ECO:0000256" key="7">
    <source>
        <dbReference type="ARBA" id="ARBA00048798"/>
    </source>
</evidence>
<dbReference type="Pfam" id="PF01063">
    <property type="entry name" value="Aminotran_4"/>
    <property type="match status" value="1"/>
</dbReference>
<dbReference type="GO" id="GO:0046394">
    <property type="term" value="P:carboxylic acid biosynthetic process"/>
    <property type="evidence" value="ECO:0007669"/>
    <property type="project" value="UniProtKB-ARBA"/>
</dbReference>
<keyword evidence="10" id="KW-0032">Aminotransferase</keyword>
<evidence type="ECO:0000256" key="4">
    <source>
        <dbReference type="ARBA" id="ARBA00009320"/>
    </source>
</evidence>
<dbReference type="STRING" id="497964.CfE428DRAFT_1623"/>
<accession>B4CX10</accession>
<evidence type="ECO:0000256" key="6">
    <source>
        <dbReference type="ARBA" id="ARBA00048212"/>
    </source>
</evidence>
<comment type="pathway">
    <text evidence="2">Amino-acid biosynthesis; L-valine biosynthesis; L-valine from pyruvate: step 4/4.</text>
</comment>
<dbReference type="PANTHER" id="PTHR42743">
    <property type="entry name" value="AMINO-ACID AMINOTRANSFERASE"/>
    <property type="match status" value="1"/>
</dbReference>
<keyword evidence="10" id="KW-0456">Lyase</keyword>
<dbReference type="GO" id="GO:0004084">
    <property type="term" value="F:branched-chain-amino-acid transaminase activity"/>
    <property type="evidence" value="ECO:0007669"/>
    <property type="project" value="UniProtKB-EC"/>
</dbReference>
<comment type="catalytic activity">
    <reaction evidence="7">
        <text>L-isoleucine + 2-oxoglutarate = (S)-3-methyl-2-oxopentanoate + L-glutamate</text>
        <dbReference type="Rhea" id="RHEA:24801"/>
        <dbReference type="ChEBI" id="CHEBI:16810"/>
        <dbReference type="ChEBI" id="CHEBI:29985"/>
        <dbReference type="ChEBI" id="CHEBI:35146"/>
        <dbReference type="ChEBI" id="CHEBI:58045"/>
        <dbReference type="EC" id="2.6.1.42"/>
    </reaction>
</comment>
<evidence type="ECO:0000256" key="8">
    <source>
        <dbReference type="ARBA" id="ARBA00049229"/>
    </source>
</evidence>
<sequence length="262" mass="29080">MEAKMKSWIWTGAAYKTCKTVPLTDRGFRYGMSVFESLRVNAGGPEFFDKHLARIIQACAERDIPVDESGLAAAQAVLSDPKTWRALLRQRPDSGPLAPPMSPARKPKPPEDLTAGFARIYVTAGDGGPATLAEHPRIFVFIEPRTPPGPDDAWEVGLHDESYQPLFGGLKTANYWFNSDALAQARLRKFDETILFNDRAEVVSACCANIFVVRDDRLCTPPRSSGCRAGVILLMGHRPPQSRGTPSPSRRHRQCRRDLPHE</sequence>
<evidence type="ECO:0000256" key="2">
    <source>
        <dbReference type="ARBA" id="ARBA00004931"/>
    </source>
</evidence>
<comment type="caution">
    <text evidence="10">The sequence shown here is derived from an EMBL/GenBank/DDBJ whole genome shotgun (WGS) entry which is preliminary data.</text>
</comment>
<evidence type="ECO:0000256" key="9">
    <source>
        <dbReference type="SAM" id="MobiDB-lite"/>
    </source>
</evidence>
<dbReference type="Proteomes" id="UP000005824">
    <property type="component" value="Unassembled WGS sequence"/>
</dbReference>
<evidence type="ECO:0000313" key="11">
    <source>
        <dbReference type="Proteomes" id="UP000005824"/>
    </source>
</evidence>
<dbReference type="Gene3D" id="3.30.470.10">
    <property type="match status" value="1"/>
</dbReference>
<feature type="region of interest" description="Disordered" evidence="9">
    <location>
        <begin position="90"/>
        <end position="109"/>
    </location>
</feature>
<proteinExistence type="inferred from homology"/>
<comment type="similarity">
    <text evidence="4">Belongs to the class-IV pyridoxal-phosphate-dependent aminotransferase family.</text>
</comment>